<dbReference type="Gene3D" id="3.30.590.10">
    <property type="entry name" value="Glutamine synthetase/guanido kinase, catalytic domain"/>
    <property type="match status" value="1"/>
</dbReference>
<dbReference type="SUPFAM" id="SSF55931">
    <property type="entry name" value="Glutamine synthetase/guanido kinase"/>
    <property type="match status" value="1"/>
</dbReference>
<dbReference type="RefSeq" id="WP_394834046.1">
    <property type="nucleotide sequence ID" value="NZ_CP089929.1"/>
</dbReference>
<dbReference type="InterPro" id="IPR014746">
    <property type="entry name" value="Gln_synth/guanido_kin_cat_dom"/>
</dbReference>
<evidence type="ECO:0000256" key="5">
    <source>
        <dbReference type="RuleBase" id="RU000384"/>
    </source>
</evidence>
<keyword evidence="2" id="KW-0436">Ligase</keyword>
<evidence type="ECO:0000256" key="1">
    <source>
        <dbReference type="ARBA" id="ARBA00001946"/>
    </source>
</evidence>
<sequence>MHRAAIDPRPRLRLLWSDLLGVERGKYLYGRRAEAGHTNFAVTTFVTTLDKTILPVAGFAHDVGLPDLQARIDPSSVRPGWEKDTVVGVSDLSRDGAPLAVCPRQMLRQACAPWIDAGLYPQLAFELEFYLMAPDGRGGYGPLTAPAPHVYGTGPAVDPDGVIDDMAAAAAASGFPLEGFASEFDDAQFELNLGHRDALAAADDAFLLRLLVREVALRRGHRATFLGKPFAERAGTGMHVNLSFRTASGENALDDPHAKDGLSPKVHHATGGLLAHHEALAAVFAPNVNAYGRLRPHQMNGYWANWGYDDRTAAVRIPPERGAGTRIEHRTPDGAANPYLIGAALLHAARFGVERELVPSSSSDRTVPESLADALEAFAADTWLCHALGPDFVRAFTALKRAECERSEPTDLAFYLPFF</sequence>
<evidence type="ECO:0000256" key="3">
    <source>
        <dbReference type="ARBA" id="ARBA00022842"/>
    </source>
</evidence>
<comment type="cofactor">
    <cofactor evidence="1">
        <name>Mg(2+)</name>
        <dbReference type="ChEBI" id="CHEBI:18420"/>
    </cofactor>
</comment>
<keyword evidence="3" id="KW-0460">Magnesium</keyword>
<dbReference type="PROSITE" id="PS00181">
    <property type="entry name" value="GLNA_ATP"/>
    <property type="match status" value="1"/>
</dbReference>
<dbReference type="EMBL" id="CP089983">
    <property type="protein sequence ID" value="WXB04407.1"/>
    <property type="molecule type" value="Genomic_DNA"/>
</dbReference>
<dbReference type="SMART" id="SM01230">
    <property type="entry name" value="Gln-synt_C"/>
    <property type="match status" value="1"/>
</dbReference>
<dbReference type="PANTHER" id="PTHR43785">
    <property type="entry name" value="GAMMA-GLUTAMYLPUTRESCINE SYNTHETASE"/>
    <property type="match status" value="1"/>
</dbReference>
<keyword evidence="8" id="KW-1185">Reference proteome</keyword>
<evidence type="ECO:0000313" key="7">
    <source>
        <dbReference type="EMBL" id="WXB04407.1"/>
    </source>
</evidence>
<dbReference type="PANTHER" id="PTHR43785:SF12">
    <property type="entry name" value="TYPE-1 GLUTAMINE SYNTHETASE 2"/>
    <property type="match status" value="1"/>
</dbReference>
<accession>A0ABZ2L6U5</accession>
<reference evidence="7" key="1">
    <citation type="submission" date="2021-12" db="EMBL/GenBank/DDBJ databases">
        <title>Discovery of the Pendulisporaceae a myxobacterial family with distinct sporulation behavior and unique specialized metabolism.</title>
        <authorList>
            <person name="Garcia R."/>
            <person name="Popoff A."/>
            <person name="Bader C.D."/>
            <person name="Loehr J."/>
            <person name="Walesch S."/>
            <person name="Walt C."/>
            <person name="Boldt J."/>
            <person name="Bunk B."/>
            <person name="Haeckl F.J.F.P.J."/>
            <person name="Gunesch A.P."/>
            <person name="Birkelbach J."/>
            <person name="Nuebel U."/>
            <person name="Pietschmann T."/>
            <person name="Bach T."/>
            <person name="Mueller R."/>
        </authorList>
    </citation>
    <scope>NUCLEOTIDE SEQUENCE</scope>
    <source>
        <strain evidence="7">MSr11367</strain>
    </source>
</reference>
<dbReference type="PROSITE" id="PS51987">
    <property type="entry name" value="GS_CATALYTIC"/>
    <property type="match status" value="1"/>
</dbReference>
<evidence type="ECO:0000256" key="4">
    <source>
        <dbReference type="PROSITE-ProRule" id="PRU01331"/>
    </source>
</evidence>
<dbReference type="InterPro" id="IPR008146">
    <property type="entry name" value="Gln_synth_cat_dom"/>
</dbReference>
<protein>
    <submittedName>
        <fullName evidence="7">Glutamine synthetase family protein</fullName>
    </submittedName>
</protein>
<proteinExistence type="inferred from homology"/>
<feature type="domain" description="GS catalytic" evidence="6">
    <location>
        <begin position="103"/>
        <end position="419"/>
    </location>
</feature>
<dbReference type="Pfam" id="PF00120">
    <property type="entry name" value="Gln-synt_C"/>
    <property type="match status" value="1"/>
</dbReference>
<evidence type="ECO:0000256" key="2">
    <source>
        <dbReference type="ARBA" id="ARBA00022598"/>
    </source>
</evidence>
<dbReference type="InterPro" id="IPR027303">
    <property type="entry name" value="Gln_synth_gly_rich_site"/>
</dbReference>
<gene>
    <name evidence="7" type="ORF">LVJ94_46830</name>
</gene>
<dbReference type="Proteomes" id="UP001374803">
    <property type="component" value="Chromosome"/>
</dbReference>
<organism evidence="7 8">
    <name type="scientific">Pendulispora rubella</name>
    <dbReference type="NCBI Taxonomy" id="2741070"/>
    <lineage>
        <taxon>Bacteria</taxon>
        <taxon>Pseudomonadati</taxon>
        <taxon>Myxococcota</taxon>
        <taxon>Myxococcia</taxon>
        <taxon>Myxococcales</taxon>
        <taxon>Sorangiineae</taxon>
        <taxon>Pendulisporaceae</taxon>
        <taxon>Pendulispora</taxon>
    </lineage>
</organism>
<evidence type="ECO:0000259" key="6">
    <source>
        <dbReference type="PROSITE" id="PS51987"/>
    </source>
</evidence>
<evidence type="ECO:0000313" key="8">
    <source>
        <dbReference type="Proteomes" id="UP001374803"/>
    </source>
</evidence>
<comment type="similarity">
    <text evidence="4 5">Belongs to the glutamine synthetase family.</text>
</comment>
<name>A0ABZ2L6U5_9BACT</name>